<organism evidence="6 7">
    <name type="scientific">Porcincola intestinalis</name>
    <dbReference type="NCBI Taxonomy" id="2606632"/>
    <lineage>
        <taxon>Bacteria</taxon>
        <taxon>Bacillati</taxon>
        <taxon>Bacillota</taxon>
        <taxon>Clostridia</taxon>
        <taxon>Lachnospirales</taxon>
        <taxon>Lachnospiraceae</taxon>
        <taxon>Porcincola</taxon>
    </lineage>
</organism>
<feature type="domain" description="DNA replication/recombination mediator RecO N-terminal" evidence="5">
    <location>
        <begin position="1"/>
        <end position="79"/>
    </location>
</feature>
<dbReference type="HAMAP" id="MF_00201">
    <property type="entry name" value="RecO"/>
    <property type="match status" value="1"/>
</dbReference>
<gene>
    <name evidence="4 6" type="primary">recO</name>
    <name evidence="6" type="ORF">FYJ35_12925</name>
</gene>
<comment type="caution">
    <text evidence="6">The sequence shown here is derived from an EMBL/GenBank/DDBJ whole genome shotgun (WGS) entry which is preliminary data.</text>
</comment>
<dbReference type="AlphaFoldDB" id="A0A6L5X6G1"/>
<evidence type="ECO:0000313" key="6">
    <source>
        <dbReference type="EMBL" id="MSS15921.1"/>
    </source>
</evidence>
<keyword evidence="7" id="KW-1185">Reference proteome</keyword>
<dbReference type="Gene3D" id="2.40.50.140">
    <property type="entry name" value="Nucleic acid-binding proteins"/>
    <property type="match status" value="1"/>
</dbReference>
<protein>
    <recommendedName>
        <fullName evidence="4">DNA repair protein RecO</fullName>
    </recommendedName>
    <alternativeName>
        <fullName evidence="4">Recombination protein O</fullName>
    </alternativeName>
</protein>
<dbReference type="InterPro" id="IPR022572">
    <property type="entry name" value="DNA_rep/recomb_RecO_N"/>
</dbReference>
<evidence type="ECO:0000256" key="3">
    <source>
        <dbReference type="ARBA" id="ARBA00023204"/>
    </source>
</evidence>
<dbReference type="InterPro" id="IPR037278">
    <property type="entry name" value="ARFGAP/RecO"/>
</dbReference>
<evidence type="ECO:0000259" key="5">
    <source>
        <dbReference type="Pfam" id="PF11967"/>
    </source>
</evidence>
<evidence type="ECO:0000256" key="2">
    <source>
        <dbReference type="ARBA" id="ARBA00023172"/>
    </source>
</evidence>
<dbReference type="NCBIfam" id="TIGR00613">
    <property type="entry name" value="reco"/>
    <property type="match status" value="1"/>
</dbReference>
<dbReference type="GO" id="GO:0006302">
    <property type="term" value="P:double-strand break repair"/>
    <property type="evidence" value="ECO:0007669"/>
    <property type="project" value="TreeGrafter"/>
</dbReference>
<dbReference type="GO" id="GO:0006310">
    <property type="term" value="P:DNA recombination"/>
    <property type="evidence" value="ECO:0007669"/>
    <property type="project" value="UniProtKB-UniRule"/>
</dbReference>
<dbReference type="Pfam" id="PF02565">
    <property type="entry name" value="RecO_C"/>
    <property type="match status" value="1"/>
</dbReference>
<keyword evidence="2 4" id="KW-0233">DNA recombination</keyword>
<comment type="similarity">
    <text evidence="4">Belongs to the RecO family.</text>
</comment>
<comment type="function">
    <text evidence="4">Involved in DNA repair and RecF pathway recombination.</text>
</comment>
<evidence type="ECO:0000256" key="1">
    <source>
        <dbReference type="ARBA" id="ARBA00022763"/>
    </source>
</evidence>
<dbReference type="SUPFAM" id="SSF50249">
    <property type="entry name" value="Nucleic acid-binding proteins"/>
    <property type="match status" value="1"/>
</dbReference>
<keyword evidence="3 4" id="KW-0234">DNA repair</keyword>
<evidence type="ECO:0000256" key="4">
    <source>
        <dbReference type="HAMAP-Rule" id="MF_00201"/>
    </source>
</evidence>
<dbReference type="Proteomes" id="UP000481852">
    <property type="component" value="Unassembled WGS sequence"/>
</dbReference>
<proteinExistence type="inferred from homology"/>
<evidence type="ECO:0000313" key="7">
    <source>
        <dbReference type="Proteomes" id="UP000481852"/>
    </source>
</evidence>
<reference evidence="6 7" key="1">
    <citation type="submission" date="2019-08" db="EMBL/GenBank/DDBJ databases">
        <title>In-depth cultivation of the pig gut microbiome towards novel bacterial diversity and tailored functional studies.</title>
        <authorList>
            <person name="Wylensek D."/>
            <person name="Hitch T.C.A."/>
            <person name="Clavel T."/>
        </authorList>
    </citation>
    <scope>NUCLEOTIDE SEQUENCE [LARGE SCALE GENOMIC DNA]</scope>
    <source>
        <strain evidence="6 7">Oil+RF-744-WCA-WT-11</strain>
    </source>
</reference>
<name>A0A6L5X6G1_9FIRM</name>
<dbReference type="GO" id="GO:0043590">
    <property type="term" value="C:bacterial nucleoid"/>
    <property type="evidence" value="ECO:0007669"/>
    <property type="project" value="TreeGrafter"/>
</dbReference>
<dbReference type="SUPFAM" id="SSF57863">
    <property type="entry name" value="ArfGap/RecO-like zinc finger"/>
    <property type="match status" value="1"/>
</dbReference>
<keyword evidence="1 4" id="KW-0227">DNA damage</keyword>
<dbReference type="PANTHER" id="PTHR33991">
    <property type="entry name" value="DNA REPAIR PROTEIN RECO"/>
    <property type="match status" value="1"/>
</dbReference>
<dbReference type="InterPro" id="IPR003717">
    <property type="entry name" value="RecO"/>
</dbReference>
<accession>A0A6L5X6G1</accession>
<sequence length="219" mass="24851">MSGIDLQGMVLLAAPSGEYDRRIVLLTKERGKITAFARSARKPNSSLLAATVPFSFGTFHLYEGRSAYTCVGADITNYFDELKTDFEGAYYGFYFMEFAAYYAQENMDGTQMLNLLYAALLALENPALDNRAVRYAYEVRLMVQGGEFPQDVVKDESLSKGARYAFWYMISAPLQRLFAFKVSDEVLGEIEKKQDKIRGRLIDRTFRSLEILDSVTNIH</sequence>
<dbReference type="Pfam" id="PF11967">
    <property type="entry name" value="RecO_N"/>
    <property type="match status" value="1"/>
</dbReference>
<dbReference type="EMBL" id="VULZ01000017">
    <property type="protein sequence ID" value="MSS15921.1"/>
    <property type="molecule type" value="Genomic_DNA"/>
</dbReference>
<dbReference type="RefSeq" id="WP_154527258.1">
    <property type="nucleotide sequence ID" value="NZ_JAQYJL010000031.1"/>
</dbReference>
<dbReference type="InterPro" id="IPR012340">
    <property type="entry name" value="NA-bd_OB-fold"/>
</dbReference>
<dbReference type="PANTHER" id="PTHR33991:SF1">
    <property type="entry name" value="DNA REPAIR PROTEIN RECO"/>
    <property type="match status" value="1"/>
</dbReference>